<reference evidence="1 2" key="1">
    <citation type="submission" date="2018-06" db="EMBL/GenBank/DDBJ databases">
        <title>Streptacidiphilus pinicola sp. nov., isolated from pine grove soil.</title>
        <authorList>
            <person name="Roh S.G."/>
            <person name="Park S."/>
            <person name="Kim M.-K."/>
            <person name="Yun B.-R."/>
            <person name="Park J."/>
            <person name="Kim M.J."/>
            <person name="Kim Y.S."/>
            <person name="Kim S.B."/>
        </authorList>
    </citation>
    <scope>NUCLEOTIDE SEQUENCE [LARGE SCALE GENOMIC DNA]</scope>
    <source>
        <strain evidence="1 2">MMS16-CNU450</strain>
    </source>
</reference>
<evidence type="ECO:0000313" key="1">
    <source>
        <dbReference type="EMBL" id="RAG82256.1"/>
    </source>
</evidence>
<proteinExistence type="predicted"/>
<dbReference type="Proteomes" id="UP000248889">
    <property type="component" value="Unassembled WGS sequence"/>
</dbReference>
<accession>A0A2X0IWW9</accession>
<sequence length="62" mass="6201">MGKQGTVRRALRVVLPGFTGLGEGVVSAVAGYIAFFSGLVVPAVLVVLGGAVENPGTRCGKT</sequence>
<dbReference type="AlphaFoldDB" id="A0A2X0IWW9"/>
<protein>
    <submittedName>
        <fullName evidence="1">Uncharacterized protein</fullName>
    </submittedName>
</protein>
<evidence type="ECO:0000313" key="2">
    <source>
        <dbReference type="Proteomes" id="UP000248889"/>
    </source>
</evidence>
<dbReference type="EMBL" id="QKYN01000118">
    <property type="protein sequence ID" value="RAG82256.1"/>
    <property type="molecule type" value="Genomic_DNA"/>
</dbReference>
<name>A0A2X0IWW9_9ACTN</name>
<keyword evidence="2" id="KW-1185">Reference proteome</keyword>
<gene>
    <name evidence="1" type="ORF">DN069_28490</name>
</gene>
<comment type="caution">
    <text evidence="1">The sequence shown here is derived from an EMBL/GenBank/DDBJ whole genome shotgun (WGS) entry which is preliminary data.</text>
</comment>
<organism evidence="1 2">
    <name type="scientific">Streptacidiphilus pinicola</name>
    <dbReference type="NCBI Taxonomy" id="2219663"/>
    <lineage>
        <taxon>Bacteria</taxon>
        <taxon>Bacillati</taxon>
        <taxon>Actinomycetota</taxon>
        <taxon>Actinomycetes</taxon>
        <taxon>Kitasatosporales</taxon>
        <taxon>Streptomycetaceae</taxon>
        <taxon>Streptacidiphilus</taxon>
    </lineage>
</organism>